<gene>
    <name evidence="1" type="ORF">GCM10009416_10480</name>
</gene>
<proteinExistence type="predicted"/>
<dbReference type="Proteomes" id="UP001501588">
    <property type="component" value="Unassembled WGS sequence"/>
</dbReference>
<evidence type="ECO:0000313" key="1">
    <source>
        <dbReference type="EMBL" id="GAA0573693.1"/>
    </source>
</evidence>
<keyword evidence="2" id="KW-1185">Reference proteome</keyword>
<dbReference type="InterPro" id="IPR029024">
    <property type="entry name" value="TerB-like"/>
</dbReference>
<reference evidence="1 2" key="1">
    <citation type="journal article" date="2019" name="Int. J. Syst. Evol. Microbiol.">
        <title>The Global Catalogue of Microorganisms (GCM) 10K type strain sequencing project: providing services to taxonomists for standard genome sequencing and annotation.</title>
        <authorList>
            <consortium name="The Broad Institute Genomics Platform"/>
            <consortium name="The Broad Institute Genome Sequencing Center for Infectious Disease"/>
            <person name="Wu L."/>
            <person name="Ma J."/>
        </authorList>
    </citation>
    <scope>NUCLEOTIDE SEQUENCE [LARGE SCALE GENOMIC DNA]</scope>
    <source>
        <strain evidence="1 2">JCM 9933</strain>
    </source>
</reference>
<sequence>MSKEFLHDRERALEEVFFAEQDKALLRRLKEADEKKSKKEALAAASGITDDAVLEKLVGFGVDAATVAALSLAPLVLVAWADGEVDARERAAVLSAAAEVGVEEHGQGRQLLERWLANRPPPHLITAWTDYIRAISPGLNEVDKKQLKSDLLDRAHKVAGAAGGLLGIGSRTSSVEKEMLARLEKAFHA</sequence>
<name>A0ABN1ET04_9PROT</name>
<protein>
    <recommendedName>
        <fullName evidence="3">HPt domain-containing protein</fullName>
    </recommendedName>
</protein>
<comment type="caution">
    <text evidence="1">The sequence shown here is derived from an EMBL/GenBank/DDBJ whole genome shotgun (WGS) entry which is preliminary data.</text>
</comment>
<organism evidence="1 2">
    <name type="scientific">Craurococcus roseus</name>
    <dbReference type="NCBI Taxonomy" id="77585"/>
    <lineage>
        <taxon>Bacteria</taxon>
        <taxon>Pseudomonadati</taxon>
        <taxon>Pseudomonadota</taxon>
        <taxon>Alphaproteobacteria</taxon>
        <taxon>Acetobacterales</taxon>
        <taxon>Acetobacteraceae</taxon>
        <taxon>Craurococcus</taxon>
    </lineage>
</organism>
<evidence type="ECO:0008006" key="3">
    <source>
        <dbReference type="Google" id="ProtNLM"/>
    </source>
</evidence>
<evidence type="ECO:0000313" key="2">
    <source>
        <dbReference type="Proteomes" id="UP001501588"/>
    </source>
</evidence>
<accession>A0ABN1ET04</accession>
<dbReference type="SUPFAM" id="SSF158682">
    <property type="entry name" value="TerB-like"/>
    <property type="match status" value="1"/>
</dbReference>
<dbReference type="RefSeq" id="WP_343894104.1">
    <property type="nucleotide sequence ID" value="NZ_BAAAFZ010000008.1"/>
</dbReference>
<dbReference type="EMBL" id="BAAAFZ010000008">
    <property type="protein sequence ID" value="GAA0573693.1"/>
    <property type="molecule type" value="Genomic_DNA"/>
</dbReference>